<organism evidence="2">
    <name type="scientific">hydrothermal vent metagenome</name>
    <dbReference type="NCBI Taxonomy" id="652676"/>
    <lineage>
        <taxon>unclassified sequences</taxon>
        <taxon>metagenomes</taxon>
        <taxon>ecological metagenomes</taxon>
    </lineage>
</organism>
<proteinExistence type="predicted"/>
<name>A0A3B0V278_9ZZZZ</name>
<gene>
    <name evidence="2" type="ORF">MNBD_BACTEROID06-666</name>
</gene>
<protein>
    <recommendedName>
        <fullName evidence="1">GWxTD domain-containing protein</fullName>
    </recommendedName>
</protein>
<evidence type="ECO:0000259" key="1">
    <source>
        <dbReference type="Pfam" id="PF20094"/>
    </source>
</evidence>
<dbReference type="AlphaFoldDB" id="A0A3B0V278"/>
<sequence length="405" mass="46711">MNLFSKSFTCFPLWLSVVMAINNPVSAQIIPSSTDVSYQLKPEANIHLWHKVITKASKKWVILEVEARNQISSDSLFYGYAYTNNLSKPLNNFSLVNLQNFELSSTHNTKLYAFESDVSNANFLILRIGIKGTEEYYTYIINLNSLSHFFITSSTITTPILQPFAPLSTSLKIAKLTGEKASYVAKFYKKNFSVALPPMANLINTNPFGKADSSYMLSSMDELPTHQEGVFSIFEEDNEKAVSFFRISSKNYPQLSSIKEIVDASIFLFTKKEKDKIANSDNTKKEYDAFWLENTGSSERAGKMISTYFKRVKESNLLFSTFKEGWKTDMGMLYIIFGPPDKVFRSDSSVEWVYRKTYELPTLVFKFNLKNENLDSEYFELERNIKYQNNWFRAIDLWRKGRKNL</sequence>
<dbReference type="InterPro" id="IPR030959">
    <property type="entry name" value="GWxTD_dom"/>
</dbReference>
<dbReference type="EMBL" id="UOES01000061">
    <property type="protein sequence ID" value="VAW26076.1"/>
    <property type="molecule type" value="Genomic_DNA"/>
</dbReference>
<dbReference type="Pfam" id="PF20094">
    <property type="entry name" value="GWxTD_dom"/>
    <property type="match status" value="1"/>
</dbReference>
<evidence type="ECO:0000313" key="2">
    <source>
        <dbReference type="EMBL" id="VAW26076.1"/>
    </source>
</evidence>
<reference evidence="2" key="1">
    <citation type="submission" date="2018-06" db="EMBL/GenBank/DDBJ databases">
        <authorList>
            <person name="Zhirakovskaya E."/>
        </authorList>
    </citation>
    <scope>NUCLEOTIDE SEQUENCE</scope>
</reference>
<feature type="domain" description="GWxTD" evidence="1">
    <location>
        <begin position="229"/>
        <end position="400"/>
    </location>
</feature>
<dbReference type="NCBIfam" id="TIGR04514">
    <property type="entry name" value="GWxTD_dom"/>
    <property type="match status" value="1"/>
</dbReference>
<accession>A0A3B0V278</accession>